<dbReference type="Proteomes" id="UP000178603">
    <property type="component" value="Unassembled WGS sequence"/>
</dbReference>
<protein>
    <submittedName>
        <fullName evidence="2">Uncharacterized protein</fullName>
    </submittedName>
</protein>
<gene>
    <name evidence="2" type="ORF">A3E44_03695</name>
</gene>
<dbReference type="InterPro" id="IPR023833">
    <property type="entry name" value="Signal_pept_SipW-depend-type"/>
</dbReference>
<keyword evidence="1" id="KW-0732">Signal</keyword>
<feature type="signal peptide" evidence="1">
    <location>
        <begin position="1"/>
        <end position="29"/>
    </location>
</feature>
<dbReference type="NCBIfam" id="TIGR04088">
    <property type="entry name" value="cognate_SipW"/>
    <property type="match status" value="1"/>
</dbReference>
<evidence type="ECO:0000313" key="3">
    <source>
        <dbReference type="Proteomes" id="UP000178603"/>
    </source>
</evidence>
<evidence type="ECO:0000256" key="1">
    <source>
        <dbReference type="SAM" id="SignalP"/>
    </source>
</evidence>
<evidence type="ECO:0000313" key="2">
    <source>
        <dbReference type="EMBL" id="OGM55359.1"/>
    </source>
</evidence>
<dbReference type="EMBL" id="MGGW01000004">
    <property type="protein sequence ID" value="OGM55359.1"/>
    <property type="molecule type" value="Genomic_DNA"/>
</dbReference>
<dbReference type="AlphaFoldDB" id="A0A1F8AV29"/>
<comment type="caution">
    <text evidence="2">The sequence shown here is derived from an EMBL/GenBank/DDBJ whole genome shotgun (WGS) entry which is preliminary data.</text>
</comment>
<proteinExistence type="predicted"/>
<feature type="chain" id="PRO_5009534954" evidence="1">
    <location>
        <begin position="30"/>
        <end position="286"/>
    </location>
</feature>
<sequence>MSNIRKILLSLLSISAVALLAFGASRAFFSDEETSTGNTFVAGAIDLQIDSQCHYFTDEDADGQYLDVGCFTPASPEPIPFGNWQLGNLTTEKFFNFADVKPGDWGENTISLHVYNNDAWACLDISPLADLDNSITEPEDEVDLALPSNDGTPDGDLAENLEFFAWRDDGDNVFEPQGNPLEIPLFSNISGPASDVLSGRTYTLAAPGSPNVFTGVVGDPLVGSNNYYIGLAWCAGDLSVDLGTGVITCNGLTMGNIAQTDSVSADLTFRTEQSRNNPDFDCETEL</sequence>
<accession>A0A1F8AV29</accession>
<reference evidence="2 3" key="1">
    <citation type="journal article" date="2016" name="Nat. Commun.">
        <title>Thousands of microbial genomes shed light on interconnected biogeochemical processes in an aquifer system.</title>
        <authorList>
            <person name="Anantharaman K."/>
            <person name="Brown C.T."/>
            <person name="Hug L.A."/>
            <person name="Sharon I."/>
            <person name="Castelle C.J."/>
            <person name="Probst A.J."/>
            <person name="Thomas B.C."/>
            <person name="Singh A."/>
            <person name="Wilkins M.J."/>
            <person name="Karaoz U."/>
            <person name="Brodie E.L."/>
            <person name="Williams K.H."/>
            <person name="Hubbard S.S."/>
            <person name="Banfield J.F."/>
        </authorList>
    </citation>
    <scope>NUCLEOTIDE SEQUENCE [LARGE SCALE GENOMIC DNA]</scope>
</reference>
<organism evidence="2 3">
    <name type="scientific">Candidatus Woesebacteria bacterium RIFCSPHIGHO2_12_FULL_41_24</name>
    <dbReference type="NCBI Taxonomy" id="1802510"/>
    <lineage>
        <taxon>Bacteria</taxon>
        <taxon>Candidatus Woeseibacteriota</taxon>
    </lineage>
</organism>
<name>A0A1F8AV29_9BACT</name>